<keyword evidence="1" id="KW-0539">Nucleus</keyword>
<comment type="function">
    <text evidence="1">Putative transcription activator involved in regulating light control of development.</text>
</comment>
<dbReference type="AlphaFoldDB" id="A0A2I0V9Y5"/>
<evidence type="ECO:0000313" key="2">
    <source>
        <dbReference type="EMBL" id="PKU60219.1"/>
    </source>
</evidence>
<dbReference type="PANTHER" id="PTHR31669:SF302">
    <property type="entry name" value="PROTEIN FAR1-RELATED SEQUENCE"/>
    <property type="match status" value="1"/>
</dbReference>
<dbReference type="EMBL" id="KZ503980">
    <property type="protein sequence ID" value="PKU60219.1"/>
    <property type="molecule type" value="Genomic_DNA"/>
</dbReference>
<dbReference type="InterPro" id="IPR031052">
    <property type="entry name" value="FHY3/FAR1"/>
</dbReference>
<dbReference type="GO" id="GO:0005634">
    <property type="term" value="C:nucleus"/>
    <property type="evidence" value="ECO:0007669"/>
    <property type="project" value="UniProtKB-SubCell"/>
</dbReference>
<dbReference type="GO" id="GO:0006355">
    <property type="term" value="P:regulation of DNA-templated transcription"/>
    <property type="evidence" value="ECO:0007669"/>
    <property type="project" value="UniProtKB-UniRule"/>
</dbReference>
<proteinExistence type="inferred from homology"/>
<sequence length="63" mass="7275">MITEGSLHSNGWLEELYRIRNKWSTVFNKDYFSMGILSTQRSESTNNVHHGILKPISSITDSF</sequence>
<keyword evidence="1" id="KW-0863">Zinc-finger</keyword>
<protein>
    <recommendedName>
        <fullName evidence="1">Protein FAR1-RELATED SEQUENCE</fullName>
    </recommendedName>
</protein>
<accession>A0A2I0V9Y5</accession>
<keyword evidence="1" id="KW-0479">Metal-binding</keyword>
<name>A0A2I0V9Y5_9ASPA</name>
<organism evidence="2 3">
    <name type="scientific">Dendrobium catenatum</name>
    <dbReference type="NCBI Taxonomy" id="906689"/>
    <lineage>
        <taxon>Eukaryota</taxon>
        <taxon>Viridiplantae</taxon>
        <taxon>Streptophyta</taxon>
        <taxon>Embryophyta</taxon>
        <taxon>Tracheophyta</taxon>
        <taxon>Spermatophyta</taxon>
        <taxon>Magnoliopsida</taxon>
        <taxon>Liliopsida</taxon>
        <taxon>Asparagales</taxon>
        <taxon>Orchidaceae</taxon>
        <taxon>Epidendroideae</taxon>
        <taxon>Malaxideae</taxon>
        <taxon>Dendrobiinae</taxon>
        <taxon>Dendrobium</taxon>
    </lineage>
</organism>
<dbReference type="PANTHER" id="PTHR31669">
    <property type="entry name" value="PROTEIN FAR1-RELATED SEQUENCE 10-RELATED"/>
    <property type="match status" value="1"/>
</dbReference>
<dbReference type="GO" id="GO:0008270">
    <property type="term" value="F:zinc ion binding"/>
    <property type="evidence" value="ECO:0007669"/>
    <property type="project" value="UniProtKB-UniRule"/>
</dbReference>
<reference evidence="2 3" key="1">
    <citation type="journal article" date="2016" name="Sci. Rep.">
        <title>The Dendrobium catenatum Lindl. genome sequence provides insights into polysaccharide synthase, floral development and adaptive evolution.</title>
        <authorList>
            <person name="Zhang G.Q."/>
            <person name="Xu Q."/>
            <person name="Bian C."/>
            <person name="Tsai W.C."/>
            <person name="Yeh C.M."/>
            <person name="Liu K.W."/>
            <person name="Yoshida K."/>
            <person name="Zhang L.S."/>
            <person name="Chang S.B."/>
            <person name="Chen F."/>
            <person name="Shi Y."/>
            <person name="Su Y.Y."/>
            <person name="Zhang Y.Q."/>
            <person name="Chen L.J."/>
            <person name="Yin Y."/>
            <person name="Lin M."/>
            <person name="Huang H."/>
            <person name="Deng H."/>
            <person name="Wang Z.W."/>
            <person name="Zhu S.L."/>
            <person name="Zhao X."/>
            <person name="Deng C."/>
            <person name="Niu S.C."/>
            <person name="Huang J."/>
            <person name="Wang M."/>
            <person name="Liu G.H."/>
            <person name="Yang H.J."/>
            <person name="Xiao X.J."/>
            <person name="Hsiao Y.Y."/>
            <person name="Wu W.L."/>
            <person name="Chen Y.Y."/>
            <person name="Mitsuda N."/>
            <person name="Ohme-Takagi M."/>
            <person name="Luo Y.B."/>
            <person name="Van de Peer Y."/>
            <person name="Liu Z.J."/>
        </authorList>
    </citation>
    <scope>NUCLEOTIDE SEQUENCE [LARGE SCALE GENOMIC DNA]</scope>
    <source>
        <tissue evidence="2">The whole plant</tissue>
    </source>
</reference>
<gene>
    <name evidence="2" type="ORF">MA16_Dca027358</name>
</gene>
<keyword evidence="3" id="KW-1185">Reference proteome</keyword>
<evidence type="ECO:0000256" key="1">
    <source>
        <dbReference type="RuleBase" id="RU367018"/>
    </source>
</evidence>
<dbReference type="Proteomes" id="UP000233837">
    <property type="component" value="Unassembled WGS sequence"/>
</dbReference>
<reference evidence="2 3" key="2">
    <citation type="journal article" date="2017" name="Nature">
        <title>The Apostasia genome and the evolution of orchids.</title>
        <authorList>
            <person name="Zhang G.Q."/>
            <person name="Liu K.W."/>
            <person name="Li Z."/>
            <person name="Lohaus R."/>
            <person name="Hsiao Y.Y."/>
            <person name="Niu S.C."/>
            <person name="Wang J.Y."/>
            <person name="Lin Y.C."/>
            <person name="Xu Q."/>
            <person name="Chen L.J."/>
            <person name="Yoshida K."/>
            <person name="Fujiwara S."/>
            <person name="Wang Z.W."/>
            <person name="Zhang Y.Q."/>
            <person name="Mitsuda N."/>
            <person name="Wang M."/>
            <person name="Liu G.H."/>
            <person name="Pecoraro L."/>
            <person name="Huang H.X."/>
            <person name="Xiao X.J."/>
            <person name="Lin M."/>
            <person name="Wu X.Y."/>
            <person name="Wu W.L."/>
            <person name="Chen Y.Y."/>
            <person name="Chang S.B."/>
            <person name="Sakamoto S."/>
            <person name="Ohme-Takagi M."/>
            <person name="Yagi M."/>
            <person name="Zeng S.J."/>
            <person name="Shen C.Y."/>
            <person name="Yeh C.M."/>
            <person name="Luo Y.B."/>
            <person name="Tsai W.C."/>
            <person name="Van de Peer Y."/>
            <person name="Liu Z.J."/>
        </authorList>
    </citation>
    <scope>NUCLEOTIDE SEQUENCE [LARGE SCALE GENOMIC DNA]</scope>
    <source>
        <tissue evidence="2">The whole plant</tissue>
    </source>
</reference>
<comment type="similarity">
    <text evidence="1">Belongs to the FHY3/FAR1 family.</text>
</comment>
<keyword evidence="1" id="KW-0862">Zinc</keyword>
<evidence type="ECO:0000313" key="3">
    <source>
        <dbReference type="Proteomes" id="UP000233837"/>
    </source>
</evidence>
<comment type="subcellular location">
    <subcellularLocation>
        <location evidence="1">Nucleus</location>
    </subcellularLocation>
</comment>